<comment type="caution">
    <text evidence="1">The sequence shown here is derived from an EMBL/GenBank/DDBJ whole genome shotgun (WGS) entry which is preliminary data.</text>
</comment>
<dbReference type="AlphaFoldDB" id="A0ABD0L3T0"/>
<name>A0ABD0L3T0_9CAEN</name>
<organism evidence="1 2">
    <name type="scientific">Batillaria attramentaria</name>
    <dbReference type="NCBI Taxonomy" id="370345"/>
    <lineage>
        <taxon>Eukaryota</taxon>
        <taxon>Metazoa</taxon>
        <taxon>Spiralia</taxon>
        <taxon>Lophotrochozoa</taxon>
        <taxon>Mollusca</taxon>
        <taxon>Gastropoda</taxon>
        <taxon>Caenogastropoda</taxon>
        <taxon>Sorbeoconcha</taxon>
        <taxon>Cerithioidea</taxon>
        <taxon>Batillariidae</taxon>
        <taxon>Batillaria</taxon>
    </lineage>
</organism>
<dbReference type="EMBL" id="JACVVK020000088">
    <property type="protein sequence ID" value="KAK7493926.1"/>
    <property type="molecule type" value="Genomic_DNA"/>
</dbReference>
<dbReference type="Proteomes" id="UP001519460">
    <property type="component" value="Unassembled WGS sequence"/>
</dbReference>
<sequence length="82" mass="8512">MSAVHCSSPLRVIKPGWKSGASTMGGRHNGACQGMMMGGRLGTGGSPASEACCPSSRLHRHQRPIAGCALAEALKRKSWSCC</sequence>
<keyword evidence="2" id="KW-1185">Reference proteome</keyword>
<evidence type="ECO:0000313" key="2">
    <source>
        <dbReference type="Proteomes" id="UP001519460"/>
    </source>
</evidence>
<evidence type="ECO:0000313" key="1">
    <source>
        <dbReference type="EMBL" id="KAK7493926.1"/>
    </source>
</evidence>
<gene>
    <name evidence="1" type="ORF">BaRGS_00014808</name>
</gene>
<proteinExistence type="predicted"/>
<protein>
    <submittedName>
        <fullName evidence="1">Uncharacterized protein</fullName>
    </submittedName>
</protein>
<reference evidence="1 2" key="1">
    <citation type="journal article" date="2023" name="Sci. Data">
        <title>Genome assembly of the Korean intertidal mud-creeper Batillaria attramentaria.</title>
        <authorList>
            <person name="Patra A.K."/>
            <person name="Ho P.T."/>
            <person name="Jun S."/>
            <person name="Lee S.J."/>
            <person name="Kim Y."/>
            <person name="Won Y.J."/>
        </authorList>
    </citation>
    <scope>NUCLEOTIDE SEQUENCE [LARGE SCALE GENOMIC DNA]</scope>
    <source>
        <strain evidence="1">Wonlab-2016</strain>
    </source>
</reference>
<accession>A0ABD0L3T0</accession>